<dbReference type="Pfam" id="PF02076">
    <property type="entry name" value="STE3"/>
    <property type="match status" value="1"/>
</dbReference>
<keyword evidence="4 10" id="KW-0812">Transmembrane</keyword>
<organism evidence="11 12">
    <name type="scientific">Rickenella mellea</name>
    <dbReference type="NCBI Taxonomy" id="50990"/>
    <lineage>
        <taxon>Eukaryota</taxon>
        <taxon>Fungi</taxon>
        <taxon>Dikarya</taxon>
        <taxon>Basidiomycota</taxon>
        <taxon>Agaricomycotina</taxon>
        <taxon>Agaricomycetes</taxon>
        <taxon>Hymenochaetales</taxon>
        <taxon>Rickenellaceae</taxon>
        <taxon>Rickenella</taxon>
    </lineage>
</organism>
<keyword evidence="3" id="KW-0589">Pheromone response</keyword>
<dbReference type="EMBL" id="ML170309">
    <property type="protein sequence ID" value="TDL14770.1"/>
    <property type="molecule type" value="Genomic_DNA"/>
</dbReference>
<evidence type="ECO:0000256" key="10">
    <source>
        <dbReference type="SAM" id="Phobius"/>
    </source>
</evidence>
<evidence type="ECO:0000256" key="5">
    <source>
        <dbReference type="ARBA" id="ARBA00022989"/>
    </source>
</evidence>
<keyword evidence="8 11" id="KW-0675">Receptor</keyword>
<evidence type="ECO:0000256" key="4">
    <source>
        <dbReference type="ARBA" id="ARBA00022692"/>
    </source>
</evidence>
<evidence type="ECO:0000256" key="2">
    <source>
        <dbReference type="ARBA" id="ARBA00011085"/>
    </source>
</evidence>
<dbReference type="PANTHER" id="PTHR28097">
    <property type="entry name" value="PHEROMONE A FACTOR RECEPTOR"/>
    <property type="match status" value="1"/>
</dbReference>
<feature type="transmembrane region" description="Helical" evidence="10">
    <location>
        <begin position="35"/>
        <end position="55"/>
    </location>
</feature>
<reference evidence="11 12" key="1">
    <citation type="submission" date="2018-06" db="EMBL/GenBank/DDBJ databases">
        <title>A transcriptomic atlas of mushroom development highlights an independent origin of complex multicellularity.</title>
        <authorList>
            <consortium name="DOE Joint Genome Institute"/>
            <person name="Krizsan K."/>
            <person name="Almasi E."/>
            <person name="Merenyi Z."/>
            <person name="Sahu N."/>
            <person name="Viragh M."/>
            <person name="Koszo T."/>
            <person name="Mondo S."/>
            <person name="Kiss B."/>
            <person name="Balint B."/>
            <person name="Kues U."/>
            <person name="Barry K."/>
            <person name="Hegedus J.C."/>
            <person name="Henrissat B."/>
            <person name="Johnson J."/>
            <person name="Lipzen A."/>
            <person name="Ohm R."/>
            <person name="Nagy I."/>
            <person name="Pangilinan J."/>
            <person name="Yan J."/>
            <person name="Xiong Y."/>
            <person name="Grigoriev I.V."/>
            <person name="Hibbett D.S."/>
            <person name="Nagy L.G."/>
        </authorList>
    </citation>
    <scope>NUCLEOTIDE SEQUENCE [LARGE SCALE GENOMIC DNA]</scope>
    <source>
        <strain evidence="11 12">SZMC22713</strain>
    </source>
</reference>
<feature type="transmembrane region" description="Helical" evidence="10">
    <location>
        <begin position="61"/>
        <end position="78"/>
    </location>
</feature>
<gene>
    <name evidence="11" type="ORF">BD410DRAFT_823177</name>
</gene>
<evidence type="ECO:0000313" key="12">
    <source>
        <dbReference type="Proteomes" id="UP000294933"/>
    </source>
</evidence>
<evidence type="ECO:0000256" key="7">
    <source>
        <dbReference type="ARBA" id="ARBA00023136"/>
    </source>
</evidence>
<dbReference type="GO" id="GO:0000750">
    <property type="term" value="P:pheromone-dependent signal transduction involved in conjugation with cellular fusion"/>
    <property type="evidence" value="ECO:0007669"/>
    <property type="project" value="TreeGrafter"/>
</dbReference>
<keyword evidence="7 10" id="KW-0472">Membrane</keyword>
<dbReference type="Proteomes" id="UP000294933">
    <property type="component" value="Unassembled WGS sequence"/>
</dbReference>
<feature type="transmembrane region" description="Helical" evidence="10">
    <location>
        <begin position="246"/>
        <end position="264"/>
    </location>
</feature>
<dbReference type="OrthoDB" id="2874149at2759"/>
<evidence type="ECO:0000256" key="1">
    <source>
        <dbReference type="ARBA" id="ARBA00004141"/>
    </source>
</evidence>
<comment type="similarity">
    <text evidence="2">Belongs to the G-protein coupled receptor 4 family.</text>
</comment>
<keyword evidence="5 10" id="KW-1133">Transmembrane helix</keyword>
<dbReference type="PANTHER" id="PTHR28097:SF1">
    <property type="entry name" value="PHEROMONE A FACTOR RECEPTOR"/>
    <property type="match status" value="1"/>
</dbReference>
<dbReference type="VEuPathDB" id="FungiDB:BD410DRAFT_823177"/>
<evidence type="ECO:0000256" key="9">
    <source>
        <dbReference type="ARBA" id="ARBA00023224"/>
    </source>
</evidence>
<keyword evidence="12" id="KW-1185">Reference proteome</keyword>
<feature type="transmembrane region" description="Helical" evidence="10">
    <location>
        <begin position="99"/>
        <end position="117"/>
    </location>
</feature>
<dbReference type="PRINTS" id="PR00899">
    <property type="entry name" value="GPCRSTE3"/>
</dbReference>
<keyword evidence="9" id="KW-0807">Transducer</keyword>
<feature type="transmembrane region" description="Helical" evidence="10">
    <location>
        <begin position="6"/>
        <end position="28"/>
    </location>
</feature>
<evidence type="ECO:0000313" key="11">
    <source>
        <dbReference type="EMBL" id="TDL14770.1"/>
    </source>
</evidence>
<keyword evidence="6" id="KW-0297">G-protein coupled receptor</keyword>
<evidence type="ECO:0000256" key="3">
    <source>
        <dbReference type="ARBA" id="ARBA00022507"/>
    </source>
</evidence>
<dbReference type="InterPro" id="IPR001499">
    <property type="entry name" value="GPCR_STE3"/>
</dbReference>
<dbReference type="GO" id="GO:0004932">
    <property type="term" value="F:mating-type factor pheromone receptor activity"/>
    <property type="evidence" value="ECO:0007669"/>
    <property type="project" value="InterPro"/>
</dbReference>
<accession>A0A4Y7PK13</accession>
<evidence type="ECO:0000256" key="6">
    <source>
        <dbReference type="ARBA" id="ARBA00023040"/>
    </source>
</evidence>
<dbReference type="AlphaFoldDB" id="A0A4Y7PK13"/>
<sequence length="299" mass="34058">MDLHPTVPIFPIMIFLSFVAMLLPWAWIKRDNTGILFLSLWIAIACLNQFVNSVIYPPSRVIVGISVAIPASALCMARRLYHICSMKAFLLTPTQKRRALIEDLCICLGIPILQMAIGHRFNILEDIGCYPAAYNVWLTYVLCDSWTVIIGIVSAIYSVARNGKEIDKFIEDKVDRKHYDRLIILSSFVIIFDAPFTVVIMIVNLTTMPLYPYIGWEDTHFNYSRVDEIPAAVWRSDAAFNAKMEMARWILVLLAILFYGLFGFSTEAMNVYKKGFWTVSGFLGIKNRPSSIPQEILPQ</sequence>
<proteinExistence type="inferred from homology"/>
<evidence type="ECO:0000256" key="8">
    <source>
        <dbReference type="ARBA" id="ARBA00023170"/>
    </source>
</evidence>
<feature type="transmembrane region" description="Helical" evidence="10">
    <location>
        <begin position="181"/>
        <end position="203"/>
    </location>
</feature>
<feature type="transmembrane region" description="Helical" evidence="10">
    <location>
        <begin position="137"/>
        <end position="160"/>
    </location>
</feature>
<protein>
    <submittedName>
        <fullName evidence="11">STE3-like pheromone receptor</fullName>
    </submittedName>
</protein>
<name>A0A4Y7PK13_9AGAM</name>
<dbReference type="GO" id="GO:0005886">
    <property type="term" value="C:plasma membrane"/>
    <property type="evidence" value="ECO:0007669"/>
    <property type="project" value="TreeGrafter"/>
</dbReference>
<comment type="subcellular location">
    <subcellularLocation>
        <location evidence="1">Membrane</location>
        <topology evidence="1">Multi-pass membrane protein</topology>
    </subcellularLocation>
</comment>